<dbReference type="EMBL" id="JAWLUP010000052">
    <property type="protein sequence ID" value="MDV7266561.1"/>
    <property type="molecule type" value="Genomic_DNA"/>
</dbReference>
<protein>
    <submittedName>
        <fullName evidence="1">Uncharacterized protein</fullName>
    </submittedName>
</protein>
<comment type="caution">
    <text evidence="1">The sequence shown here is derived from an EMBL/GenBank/DDBJ whole genome shotgun (WGS) entry which is preliminary data.</text>
</comment>
<dbReference type="AlphaFoldDB" id="A0AAE4V0J5"/>
<dbReference type="RefSeq" id="WP_317744494.1">
    <property type="nucleotide sequence ID" value="NZ_JAWLUP010000052.1"/>
</dbReference>
<evidence type="ECO:0000313" key="1">
    <source>
        <dbReference type="EMBL" id="MDV7266561.1"/>
    </source>
</evidence>
<proteinExistence type="predicted"/>
<gene>
    <name evidence="1" type="ORF">R4315_18715</name>
</gene>
<reference evidence="1" key="1">
    <citation type="submission" date="2023-10" db="EMBL/GenBank/DDBJ databases">
        <title>Development of a sustainable strategy for remediation of hydrocarbon-contaminated territories based on the waste exchange concept.</title>
        <authorList>
            <person name="Krivoruchko A."/>
        </authorList>
    </citation>
    <scope>NUCLEOTIDE SEQUENCE</scope>
    <source>
        <strain evidence="1">IEGM 68</strain>
    </source>
</reference>
<accession>A0AAE4V0J5</accession>
<name>A0AAE4V0J5_9NOCA</name>
<evidence type="ECO:0000313" key="2">
    <source>
        <dbReference type="Proteomes" id="UP001185863"/>
    </source>
</evidence>
<dbReference type="Proteomes" id="UP001185863">
    <property type="component" value="Unassembled WGS sequence"/>
</dbReference>
<organism evidence="1 2">
    <name type="scientific">Rhodococcus oxybenzonivorans</name>
    <dbReference type="NCBI Taxonomy" id="1990687"/>
    <lineage>
        <taxon>Bacteria</taxon>
        <taxon>Bacillati</taxon>
        <taxon>Actinomycetota</taxon>
        <taxon>Actinomycetes</taxon>
        <taxon>Mycobacteriales</taxon>
        <taxon>Nocardiaceae</taxon>
        <taxon>Rhodococcus</taxon>
    </lineage>
</organism>
<sequence length="50" mass="5291">MSGQVASLWSVPITARAVTATVGFNAVASVHHRDAMGRLRSIADKIKQNA</sequence>